<dbReference type="AlphaFoldDB" id="A0A4S4KRT2"/>
<feature type="region of interest" description="Disordered" evidence="1">
    <location>
        <begin position="645"/>
        <end position="674"/>
    </location>
</feature>
<reference evidence="3 4" key="1">
    <citation type="submission" date="2019-02" db="EMBL/GenBank/DDBJ databases">
        <title>Genome sequencing of the rare red list fungi Phlebia centrifuga.</title>
        <authorList>
            <person name="Buettner E."/>
            <person name="Kellner H."/>
        </authorList>
    </citation>
    <scope>NUCLEOTIDE SEQUENCE [LARGE SCALE GENOMIC DNA]</scope>
    <source>
        <strain evidence="3 4">DSM 108282</strain>
    </source>
</reference>
<feature type="domain" description="Transcription factor TFIIIB component B'' Myb" evidence="2">
    <location>
        <begin position="553"/>
        <end position="613"/>
    </location>
</feature>
<dbReference type="EMBL" id="SGPJ01000043">
    <property type="protein sequence ID" value="THH00678.1"/>
    <property type="molecule type" value="Genomic_DNA"/>
</dbReference>
<dbReference type="GO" id="GO:0000126">
    <property type="term" value="C:transcription factor TFIIIB complex"/>
    <property type="evidence" value="ECO:0007669"/>
    <property type="project" value="TreeGrafter"/>
</dbReference>
<feature type="region of interest" description="Disordered" evidence="1">
    <location>
        <begin position="1"/>
        <end position="96"/>
    </location>
</feature>
<dbReference type="InterPro" id="IPR001005">
    <property type="entry name" value="SANT/Myb"/>
</dbReference>
<evidence type="ECO:0000256" key="1">
    <source>
        <dbReference type="SAM" id="MobiDB-lite"/>
    </source>
</evidence>
<sequence length="674" mass="73163">MSTRVQKGGPVFKPIAKPRPRHTSETRQTSLTPDPRLLPSSNGTQHMHHGSPLTTSEAASSMPPPSTIPHAPGPGAHTEGTTRPSNNILGPTLVNSRQDTNGAFAITTPSRDYMRHHTGNTVRSFVPVQNVQPPAVPPAVAINTQTTSETERISTPLYPQPVHTGVPIPIATPNRSDSTHVAPLPSATDSAAGYSTALISHPMNDSQIDPALLEAVVTALQHADQAQQVLVESSQGDGQMLAPNAVNVPQPRRESAGGVEANRGQTTSVSLKPKRGRPRRSLPTNDEISSIDGENQISEGRRTRRKIRRSAETPDGDDLDSLRKRPRKQRSRAPSLPPYDPAADPGEEIDPTAVTMAELCDDTGRGRVSSKAMQIMSNHAAWRAANKGKRERMRANMEAKKYGRTLDEDGNGTLNVGPPAPVAAEQDGNGTTVGPSAAGPSSRGQSPDADGQKGDDYDYTQALATSRYNVQVRVGPNGETIIDETSLFVDRQEEDDTAGYTHIEESDTTKFVNSASYSKKLRGSRWTAEETDLFYNVGTAHRLLRIMDSNISQALSQFGENYELISYVLPGRDRKACKNKFKAEDKRDPARITYCLKNRIPYDMATLTRLTGKDFSGPTPEIRAPTPLRMPTEATEALVVDTETAIKTRKQSKTPRPDRGEEEIIGSIEELDAN</sequence>
<evidence type="ECO:0000313" key="3">
    <source>
        <dbReference type="EMBL" id="THH00678.1"/>
    </source>
</evidence>
<gene>
    <name evidence="3" type="ORF">EW026_g1903</name>
</gene>
<feature type="compositionally biased region" description="Acidic residues" evidence="1">
    <location>
        <begin position="660"/>
        <end position="674"/>
    </location>
</feature>
<dbReference type="GO" id="GO:0001156">
    <property type="term" value="F:TFIIIC-class transcription factor complex binding"/>
    <property type="evidence" value="ECO:0007669"/>
    <property type="project" value="TreeGrafter"/>
</dbReference>
<name>A0A4S4KRT2_9APHY</name>
<dbReference type="PANTHER" id="PTHR22929:SF0">
    <property type="entry name" value="TRANSCRIPTION FACTOR TFIIIB COMPONENT B'' HOMOLOG"/>
    <property type="match status" value="1"/>
</dbReference>
<dbReference type="CDD" id="cd00167">
    <property type="entry name" value="SANT"/>
    <property type="match status" value="1"/>
</dbReference>
<feature type="compositionally biased region" description="Polar residues" evidence="1">
    <location>
        <begin position="79"/>
        <end position="96"/>
    </location>
</feature>
<accession>A0A4S4KRT2</accession>
<protein>
    <recommendedName>
        <fullName evidence="2">Transcription factor TFIIIB component B'' Myb domain-containing protein</fullName>
    </recommendedName>
</protein>
<dbReference type="GO" id="GO:0070898">
    <property type="term" value="P:RNA polymerase III preinitiation complex assembly"/>
    <property type="evidence" value="ECO:0007669"/>
    <property type="project" value="TreeGrafter"/>
</dbReference>
<proteinExistence type="predicted"/>
<organism evidence="3 4">
    <name type="scientific">Hermanssonia centrifuga</name>
    <dbReference type="NCBI Taxonomy" id="98765"/>
    <lineage>
        <taxon>Eukaryota</taxon>
        <taxon>Fungi</taxon>
        <taxon>Dikarya</taxon>
        <taxon>Basidiomycota</taxon>
        <taxon>Agaricomycotina</taxon>
        <taxon>Agaricomycetes</taxon>
        <taxon>Polyporales</taxon>
        <taxon>Meruliaceae</taxon>
        <taxon>Hermanssonia</taxon>
    </lineage>
</organism>
<dbReference type="PANTHER" id="PTHR22929">
    <property type="entry name" value="RNA POLYMERASE III TRANSCRIPTION INITIATION FACTOR B"/>
    <property type="match status" value="1"/>
</dbReference>
<feature type="region of interest" description="Disordered" evidence="1">
    <location>
        <begin position="402"/>
        <end position="456"/>
    </location>
</feature>
<feature type="compositionally biased region" description="Polar residues" evidence="1">
    <location>
        <begin position="282"/>
        <end position="298"/>
    </location>
</feature>
<feature type="region of interest" description="Disordered" evidence="1">
    <location>
        <begin position="230"/>
        <end position="350"/>
    </location>
</feature>
<dbReference type="InterPro" id="IPR039467">
    <property type="entry name" value="TFIIIB_B''_Myb"/>
</dbReference>
<comment type="caution">
    <text evidence="3">The sequence shown here is derived from an EMBL/GenBank/DDBJ whole genome shotgun (WGS) entry which is preliminary data.</text>
</comment>
<evidence type="ECO:0000259" key="2">
    <source>
        <dbReference type="Pfam" id="PF15963"/>
    </source>
</evidence>
<dbReference type="Pfam" id="PF15963">
    <property type="entry name" value="Myb_DNA-bind_7"/>
    <property type="match status" value="1"/>
</dbReference>
<keyword evidence="4" id="KW-1185">Reference proteome</keyword>
<dbReference type="Proteomes" id="UP000309038">
    <property type="component" value="Unassembled WGS sequence"/>
</dbReference>
<evidence type="ECO:0000313" key="4">
    <source>
        <dbReference type="Proteomes" id="UP000309038"/>
    </source>
</evidence>